<evidence type="ECO:0000313" key="1">
    <source>
        <dbReference type="EMBL" id="PFG30625.1"/>
    </source>
</evidence>
<evidence type="ECO:0008006" key="3">
    <source>
        <dbReference type="Google" id="ProtNLM"/>
    </source>
</evidence>
<reference evidence="1 2" key="1">
    <citation type="submission" date="2017-10" db="EMBL/GenBank/DDBJ databases">
        <title>Sequencing the genomes of 1000 actinobacteria strains.</title>
        <authorList>
            <person name="Klenk H.-P."/>
        </authorList>
    </citation>
    <scope>NUCLEOTIDE SEQUENCE [LARGE SCALE GENOMIC DNA]</scope>
    <source>
        <strain evidence="1 2">DSM 21798</strain>
    </source>
</reference>
<dbReference type="AlphaFoldDB" id="A0A2A9DWW2"/>
<dbReference type="EMBL" id="PDJE01000001">
    <property type="protein sequence ID" value="PFG30625.1"/>
    <property type="molecule type" value="Genomic_DNA"/>
</dbReference>
<gene>
    <name evidence="1" type="ORF">ATJ78_1560</name>
</gene>
<accession>A0A2A9DWW2</accession>
<dbReference type="SUPFAM" id="SSF143100">
    <property type="entry name" value="TTHA1013/TTHA0281-like"/>
    <property type="match status" value="1"/>
</dbReference>
<organism evidence="1 2">
    <name type="scientific">Paramicrobacterium agarici</name>
    <dbReference type="NCBI Taxonomy" id="630514"/>
    <lineage>
        <taxon>Bacteria</taxon>
        <taxon>Bacillati</taxon>
        <taxon>Actinomycetota</taxon>
        <taxon>Actinomycetes</taxon>
        <taxon>Micrococcales</taxon>
        <taxon>Microbacteriaceae</taxon>
        <taxon>Paramicrobacterium</taxon>
    </lineage>
</organism>
<name>A0A2A9DWW2_9MICO</name>
<keyword evidence="2" id="KW-1185">Reference proteome</keyword>
<dbReference type="Proteomes" id="UP000221369">
    <property type="component" value="Unassembled WGS sequence"/>
</dbReference>
<comment type="caution">
    <text evidence="1">The sequence shown here is derived from an EMBL/GenBank/DDBJ whole genome shotgun (WGS) entry which is preliminary data.</text>
</comment>
<protein>
    <recommendedName>
        <fullName evidence="3">Sigma-70-like protein</fullName>
    </recommendedName>
</protein>
<dbReference type="InterPro" id="IPR035069">
    <property type="entry name" value="TTHA1013/TTHA0281-like"/>
</dbReference>
<sequence length="133" mass="14906">MSTDTRISQKHSVVATADLEDKWWIIRFRDLDTVTQARRVSEIETMARDAAAVWLDIQPSHVDVDVTIATAASATQKWKHARQLAMHARDDERAAAALSRESVQDLRERGMTFADIASVLGVSVARAHQLARR</sequence>
<proteinExistence type="predicted"/>
<dbReference type="RefSeq" id="WP_098407058.1">
    <property type="nucleotide sequence ID" value="NZ_PDJE01000001.1"/>
</dbReference>
<evidence type="ECO:0000313" key="2">
    <source>
        <dbReference type="Proteomes" id="UP000221369"/>
    </source>
</evidence>